<keyword evidence="3" id="KW-1185">Reference proteome</keyword>
<reference evidence="2" key="1">
    <citation type="submission" date="2022-11" db="EMBL/GenBank/DDBJ databases">
        <title>Dyadobacter pollutisoli sp. nov., isolated from plastic dumped soil.</title>
        <authorList>
            <person name="Kim J.M."/>
            <person name="Kim K.R."/>
            <person name="Lee J.K."/>
            <person name="Hao L."/>
            <person name="Jeon C.O."/>
        </authorList>
    </citation>
    <scope>NUCLEOTIDE SEQUENCE</scope>
    <source>
        <strain evidence="2">U1</strain>
    </source>
</reference>
<dbReference type="AlphaFoldDB" id="A0A9E8SPE0"/>
<dbReference type="InterPro" id="IPR024467">
    <property type="entry name" value="Xre/MbcA/ParS-like_toxin-bd"/>
</dbReference>
<name>A0A9E8SPE0_9BACT</name>
<dbReference type="Pfam" id="PF09722">
    <property type="entry name" value="Xre_MbcA_ParS_C"/>
    <property type="match status" value="1"/>
</dbReference>
<evidence type="ECO:0000313" key="3">
    <source>
        <dbReference type="Proteomes" id="UP001164653"/>
    </source>
</evidence>
<dbReference type="KEGG" id="dpf:ON006_15140"/>
<evidence type="ECO:0000259" key="1">
    <source>
        <dbReference type="Pfam" id="PF09722"/>
    </source>
</evidence>
<organism evidence="2 3">
    <name type="scientific">Dyadobacter pollutisoli</name>
    <dbReference type="NCBI Taxonomy" id="2910158"/>
    <lineage>
        <taxon>Bacteria</taxon>
        <taxon>Pseudomonadati</taxon>
        <taxon>Bacteroidota</taxon>
        <taxon>Cytophagia</taxon>
        <taxon>Cytophagales</taxon>
        <taxon>Spirosomataceae</taxon>
        <taxon>Dyadobacter</taxon>
    </lineage>
</organism>
<dbReference type="Proteomes" id="UP001164653">
    <property type="component" value="Chromosome"/>
</dbReference>
<accession>A0A9E8SPE0</accession>
<gene>
    <name evidence="2" type="ORF">ON006_15140</name>
</gene>
<proteinExistence type="predicted"/>
<dbReference type="RefSeq" id="WP_244823088.1">
    <property type="nucleotide sequence ID" value="NZ_CP112998.1"/>
</dbReference>
<feature type="domain" description="Antitoxin Xre/MbcA/ParS-like toxin-binding" evidence="1">
    <location>
        <begin position="19"/>
        <end position="66"/>
    </location>
</feature>
<sequence>MSTSSLSIEIANTIAKGLSVFGNVNALNRWLQKGNKALNNQKPFDLMNTPTELKLINQILGRIEEGVYS</sequence>
<protein>
    <submittedName>
        <fullName evidence="2">MbcA/ParS/Xre antitoxin family protein</fullName>
    </submittedName>
</protein>
<evidence type="ECO:0000313" key="2">
    <source>
        <dbReference type="EMBL" id="WAC15269.1"/>
    </source>
</evidence>
<dbReference type="EMBL" id="CP112998">
    <property type="protein sequence ID" value="WAC15269.1"/>
    <property type="molecule type" value="Genomic_DNA"/>
</dbReference>